<reference evidence="2 5" key="1">
    <citation type="submission" date="2024-01" db="EMBL/GenBank/DDBJ databases">
        <title>Aequorivita flavus sp. nov., isolated from deep-sea sediment.</title>
        <authorList>
            <person name="Chen X."/>
        </authorList>
    </citation>
    <scope>NUCLEOTIDE SEQUENCE</scope>
    <source>
        <strain evidence="2">MCCC 1A16923</strain>
        <strain evidence="3 5">MCCC 1A16935</strain>
    </source>
</reference>
<name>A0AB35YWG3_9FLAO</name>
<comment type="caution">
    <text evidence="2">The sequence shown here is derived from an EMBL/GenBank/DDBJ whole genome shotgun (WGS) entry which is preliminary data.</text>
</comment>
<evidence type="ECO:0000256" key="1">
    <source>
        <dbReference type="SAM" id="Coils"/>
    </source>
</evidence>
<accession>A0AB35YWG3</accession>
<dbReference type="RefSeq" id="WP_342688008.1">
    <property type="nucleotide sequence ID" value="NZ_JAZBJM010000016.1"/>
</dbReference>
<keyword evidence="5" id="KW-1185">Reference proteome</keyword>
<evidence type="ECO:0000313" key="4">
    <source>
        <dbReference type="Proteomes" id="UP001388259"/>
    </source>
</evidence>
<dbReference type="Proteomes" id="UP001388259">
    <property type="component" value="Unassembled WGS sequence"/>
</dbReference>
<evidence type="ECO:0000313" key="2">
    <source>
        <dbReference type="EMBL" id="MEM0519579.1"/>
    </source>
</evidence>
<feature type="coiled-coil region" evidence="1">
    <location>
        <begin position="184"/>
        <end position="211"/>
    </location>
</feature>
<evidence type="ECO:0000313" key="3">
    <source>
        <dbReference type="EMBL" id="MEM0574741.1"/>
    </source>
</evidence>
<protein>
    <submittedName>
        <fullName evidence="2">Uncharacterized protein</fullName>
    </submittedName>
</protein>
<evidence type="ECO:0000313" key="5">
    <source>
        <dbReference type="Proteomes" id="UP001390963"/>
    </source>
</evidence>
<dbReference type="Proteomes" id="UP001390963">
    <property type="component" value="Unassembled WGS sequence"/>
</dbReference>
<organism evidence="2 4">
    <name type="scientific">Aequorivita flava</name>
    <dbReference type="NCBI Taxonomy" id="3114371"/>
    <lineage>
        <taxon>Bacteria</taxon>
        <taxon>Pseudomonadati</taxon>
        <taxon>Bacteroidota</taxon>
        <taxon>Flavobacteriia</taxon>
        <taxon>Flavobacteriales</taxon>
        <taxon>Flavobacteriaceae</taxon>
        <taxon>Aequorivita</taxon>
    </lineage>
</organism>
<keyword evidence="1" id="KW-0175">Coiled coil</keyword>
<proteinExistence type="predicted"/>
<dbReference type="EMBL" id="JBANCF010000018">
    <property type="protein sequence ID" value="MEM0574741.1"/>
    <property type="molecule type" value="Genomic_DNA"/>
</dbReference>
<dbReference type="EMBL" id="JAZBJM010000016">
    <property type="protein sequence ID" value="MEM0519579.1"/>
    <property type="molecule type" value="Genomic_DNA"/>
</dbReference>
<sequence length="383" mass="44797">MEIFYDNKRYYPYLCINNASDEQLKKVVTYLKNTNLAPTKFYTDPKYSASDGISYSYMFKLPFVDDNRAKPSLESINELLNEFVTNKKEPLKTDDSFVNKELSSFIESEKKYLNQIKTLLDSERIILETDKEFFREQLDKLGKLTKSLQQENNRIIDFFGNISSKISEDIDNLIKKQSLNSGELKALQSNIEKKEQLLNERELNIKKIEKDFTTREKDFEQYKLEQEKNFKERIDSLRASNIGLNISEENQNEDSLKKIKILIMGDSAVNKSEIIKIFKETFEKNIELTLPNSAINIPTTNYEKMKNINILNYFKKDFDYIILGPRPHSMKGVDLKKGPQALKREYGLKAELRLDNINPLSKNKLGDWALEFSDDWITKNNSN</sequence>
<gene>
    <name evidence="3" type="ORF">VZD24_14545</name>
    <name evidence="2" type="ORF">VZD85_14550</name>
</gene>
<dbReference type="AlphaFoldDB" id="A0AB35YWG3"/>